<dbReference type="PANTHER" id="PTHR23517:SF2">
    <property type="entry name" value="MULTIDRUG RESISTANCE PROTEIN MDTH"/>
    <property type="match status" value="1"/>
</dbReference>
<keyword evidence="5 7" id="KW-1133">Transmembrane helix</keyword>
<evidence type="ECO:0000256" key="6">
    <source>
        <dbReference type="ARBA" id="ARBA00023136"/>
    </source>
</evidence>
<feature type="transmembrane region" description="Helical" evidence="7">
    <location>
        <begin position="76"/>
        <end position="95"/>
    </location>
</feature>
<comment type="caution">
    <text evidence="9">The sequence shown here is derived from an EMBL/GenBank/DDBJ whole genome shotgun (WGS) entry which is preliminary data.</text>
</comment>
<feature type="transmembrane region" description="Helical" evidence="7">
    <location>
        <begin position="280"/>
        <end position="296"/>
    </location>
</feature>
<name>A0ABV9T9Q6_9GAMM</name>
<dbReference type="EMBL" id="JBHSJH010000001">
    <property type="protein sequence ID" value="MFC4891859.1"/>
    <property type="molecule type" value="Genomic_DNA"/>
</dbReference>
<keyword evidence="3" id="KW-1003">Cell membrane</keyword>
<feature type="transmembrane region" description="Helical" evidence="7">
    <location>
        <begin position="337"/>
        <end position="357"/>
    </location>
</feature>
<feature type="transmembrane region" description="Helical" evidence="7">
    <location>
        <begin position="245"/>
        <end position="268"/>
    </location>
</feature>
<feature type="transmembrane region" description="Helical" evidence="7">
    <location>
        <begin position="42"/>
        <end position="64"/>
    </location>
</feature>
<gene>
    <name evidence="9" type="ORF">ACFPDQ_02190</name>
</gene>
<feature type="transmembrane region" description="Helical" evidence="7">
    <location>
        <begin position="139"/>
        <end position="161"/>
    </location>
</feature>
<dbReference type="PROSITE" id="PS00216">
    <property type="entry name" value="SUGAR_TRANSPORT_1"/>
    <property type="match status" value="1"/>
</dbReference>
<keyword evidence="6 7" id="KW-0472">Membrane</keyword>
<evidence type="ECO:0000313" key="9">
    <source>
        <dbReference type="EMBL" id="MFC4891859.1"/>
    </source>
</evidence>
<reference evidence="10" key="1">
    <citation type="journal article" date="2019" name="Int. J. Syst. Evol. Microbiol.">
        <title>The Global Catalogue of Microorganisms (GCM) 10K type strain sequencing project: providing services to taxonomists for standard genome sequencing and annotation.</title>
        <authorList>
            <consortium name="The Broad Institute Genomics Platform"/>
            <consortium name="The Broad Institute Genome Sequencing Center for Infectious Disease"/>
            <person name="Wu L."/>
            <person name="Ma J."/>
        </authorList>
    </citation>
    <scope>NUCLEOTIDE SEQUENCE [LARGE SCALE GENOMIC DNA]</scope>
    <source>
        <strain evidence="10">CGMCC 1.13718</strain>
    </source>
</reference>
<feature type="transmembrane region" description="Helical" evidence="7">
    <location>
        <begin position="12"/>
        <end position="36"/>
    </location>
</feature>
<feature type="transmembrane region" description="Helical" evidence="7">
    <location>
        <begin position="101"/>
        <end position="119"/>
    </location>
</feature>
<evidence type="ECO:0000256" key="4">
    <source>
        <dbReference type="ARBA" id="ARBA00022692"/>
    </source>
</evidence>
<evidence type="ECO:0000256" key="7">
    <source>
        <dbReference type="SAM" id="Phobius"/>
    </source>
</evidence>
<comment type="subcellular location">
    <subcellularLocation>
        <location evidence="1">Cell membrane</location>
        <topology evidence="1">Multi-pass membrane protein</topology>
    </subcellularLocation>
</comment>
<organism evidence="9 10">
    <name type="scientific">Pseudofrancisella aestuarii</name>
    <dbReference type="NCBI Taxonomy" id="2670347"/>
    <lineage>
        <taxon>Bacteria</taxon>
        <taxon>Pseudomonadati</taxon>
        <taxon>Pseudomonadota</taxon>
        <taxon>Gammaproteobacteria</taxon>
        <taxon>Thiotrichales</taxon>
        <taxon>Francisellaceae</taxon>
        <taxon>Pseudofrancisella</taxon>
    </lineage>
</organism>
<dbReference type="RefSeq" id="WP_119330415.1">
    <property type="nucleotide sequence ID" value="NZ_JBHSJH010000001.1"/>
</dbReference>
<feature type="transmembrane region" description="Helical" evidence="7">
    <location>
        <begin position="167"/>
        <end position="185"/>
    </location>
</feature>
<feature type="domain" description="Major facilitator superfamily (MFS) profile" evidence="8">
    <location>
        <begin position="6"/>
        <end position="392"/>
    </location>
</feature>
<dbReference type="PANTHER" id="PTHR23517">
    <property type="entry name" value="RESISTANCE PROTEIN MDTM, PUTATIVE-RELATED-RELATED"/>
    <property type="match status" value="1"/>
</dbReference>
<dbReference type="Pfam" id="PF07690">
    <property type="entry name" value="MFS_1"/>
    <property type="match status" value="1"/>
</dbReference>
<dbReference type="InterPro" id="IPR050171">
    <property type="entry name" value="MFS_Transporters"/>
</dbReference>
<keyword evidence="4 7" id="KW-0812">Transmembrane</keyword>
<sequence length="400" mass="44519">MKIIKQFPTSINAILLGALSIRTIYYMLWPFFAVVFDRDFGLSIITTGALIASGVLVSIICSIYAGIISDRVGRKLILITTLSILLTSTFFLIFIQNFLFYLILLYSVALGKGVIDTIFKAIISDAIQDVEVRKHAFYFLYYAINIGGAIGPFLGVSFALVYPSSTFIAISLTLLVLLISFVFVFENKLSSISEKKYSFFESLYIVRKDKPFILLIISFLLIMLVFDQFDSTLVQFFSRQNSSELISLVGALMVINCVTVLIFQFPLLKLISSFSDKVKVYLGISLFAIAQIIFASTPVFLFLGWILATIILTLGEIILFSIINLQIDKMAPNNLKGAYFGAANLYSLGLFLAPLTGGILLEIFGRTSLFLIMGGICLIIFITYKKALIATSKDLNCYKK</sequence>
<dbReference type="PROSITE" id="PS50850">
    <property type="entry name" value="MFS"/>
    <property type="match status" value="1"/>
</dbReference>
<evidence type="ECO:0000259" key="8">
    <source>
        <dbReference type="PROSITE" id="PS50850"/>
    </source>
</evidence>
<evidence type="ECO:0000256" key="1">
    <source>
        <dbReference type="ARBA" id="ARBA00004651"/>
    </source>
</evidence>
<dbReference type="InterPro" id="IPR020846">
    <property type="entry name" value="MFS_dom"/>
</dbReference>
<dbReference type="InterPro" id="IPR036259">
    <property type="entry name" value="MFS_trans_sf"/>
</dbReference>
<feature type="transmembrane region" description="Helical" evidence="7">
    <location>
        <begin position="302"/>
        <end position="325"/>
    </location>
</feature>
<evidence type="ECO:0000256" key="5">
    <source>
        <dbReference type="ARBA" id="ARBA00022989"/>
    </source>
</evidence>
<evidence type="ECO:0000256" key="2">
    <source>
        <dbReference type="ARBA" id="ARBA00022448"/>
    </source>
</evidence>
<evidence type="ECO:0000256" key="3">
    <source>
        <dbReference type="ARBA" id="ARBA00022475"/>
    </source>
</evidence>
<protein>
    <submittedName>
        <fullName evidence="9">MFS transporter</fullName>
    </submittedName>
</protein>
<dbReference type="InterPro" id="IPR011701">
    <property type="entry name" value="MFS"/>
</dbReference>
<feature type="transmembrane region" description="Helical" evidence="7">
    <location>
        <begin position="363"/>
        <end position="384"/>
    </location>
</feature>
<feature type="transmembrane region" description="Helical" evidence="7">
    <location>
        <begin position="212"/>
        <end position="229"/>
    </location>
</feature>
<keyword evidence="2" id="KW-0813">Transport</keyword>
<keyword evidence="10" id="KW-1185">Reference proteome</keyword>
<dbReference type="SUPFAM" id="SSF103473">
    <property type="entry name" value="MFS general substrate transporter"/>
    <property type="match status" value="1"/>
</dbReference>
<dbReference type="Proteomes" id="UP001595926">
    <property type="component" value="Unassembled WGS sequence"/>
</dbReference>
<dbReference type="Gene3D" id="1.20.1250.20">
    <property type="entry name" value="MFS general substrate transporter like domains"/>
    <property type="match status" value="2"/>
</dbReference>
<accession>A0ABV9T9Q6</accession>
<dbReference type="InterPro" id="IPR005829">
    <property type="entry name" value="Sugar_transporter_CS"/>
</dbReference>
<evidence type="ECO:0000313" key="10">
    <source>
        <dbReference type="Proteomes" id="UP001595926"/>
    </source>
</evidence>
<proteinExistence type="predicted"/>